<evidence type="ECO:0000259" key="1">
    <source>
        <dbReference type="PROSITE" id="PS50404"/>
    </source>
</evidence>
<dbReference type="InterPro" id="IPR004045">
    <property type="entry name" value="Glutathione_S-Trfase_N"/>
</dbReference>
<name>A0A2R6NJ04_9APHY</name>
<dbReference type="STRING" id="98765.A0A2R6NJ04"/>
<proteinExistence type="predicted"/>
<dbReference type="Proteomes" id="UP000186601">
    <property type="component" value="Unassembled WGS sequence"/>
</dbReference>
<feature type="domain" description="GST N-terminal" evidence="1">
    <location>
        <begin position="11"/>
        <end position="102"/>
    </location>
</feature>
<dbReference type="Gene3D" id="1.20.1050.10">
    <property type="match status" value="1"/>
</dbReference>
<accession>A0A2R6NJ04</accession>
<organism evidence="2 3">
    <name type="scientific">Hermanssonia centrifuga</name>
    <dbReference type="NCBI Taxonomy" id="98765"/>
    <lineage>
        <taxon>Eukaryota</taxon>
        <taxon>Fungi</taxon>
        <taxon>Dikarya</taxon>
        <taxon>Basidiomycota</taxon>
        <taxon>Agaricomycotina</taxon>
        <taxon>Agaricomycetes</taxon>
        <taxon>Polyporales</taxon>
        <taxon>Meruliaceae</taxon>
        <taxon>Hermanssonia</taxon>
    </lineage>
</organism>
<dbReference type="SUPFAM" id="SSF47616">
    <property type="entry name" value="GST C-terminal domain-like"/>
    <property type="match status" value="1"/>
</dbReference>
<dbReference type="Pfam" id="PF13409">
    <property type="entry name" value="GST_N_2"/>
    <property type="match status" value="1"/>
</dbReference>
<comment type="caution">
    <text evidence="2">The sequence shown here is derived from an EMBL/GenBank/DDBJ whole genome shotgun (WGS) entry which is preliminary data.</text>
</comment>
<dbReference type="InterPro" id="IPR036249">
    <property type="entry name" value="Thioredoxin-like_sf"/>
</dbReference>
<keyword evidence="3" id="KW-1185">Reference proteome</keyword>
<dbReference type="EMBL" id="MLYV02001198">
    <property type="protein sequence ID" value="PSR72281.1"/>
    <property type="molecule type" value="Genomic_DNA"/>
</dbReference>
<dbReference type="Gene3D" id="3.40.30.10">
    <property type="entry name" value="Glutaredoxin"/>
    <property type="match status" value="1"/>
</dbReference>
<protein>
    <recommendedName>
        <fullName evidence="1">GST N-terminal domain-containing protein</fullName>
    </recommendedName>
</protein>
<gene>
    <name evidence="2" type="ORF">PHLCEN_2v11873</name>
</gene>
<sequence>MSAPIVLYDIPGNRPGYKCWSPNTWKVRFALNYKGLPLKSEWVEYPDIEAVYRRLGIETTDKDSDGSPLYTLPVIYDPSTQSAISDSMRIAKYLDKTYPNTPILFPAGTLALHSTFQSAWYRVQGPLWAIVACSVCSWLNERSQIFYRTTREADEGKKLEEIRGEKEWKAAEEAFGNLDKWLSANGEGKDELVMGEGVCYADLQIVSGLMWAKTTLAEDDWRRICGWHNGKWERIVNYFSKYAVVDL</sequence>
<evidence type="ECO:0000313" key="2">
    <source>
        <dbReference type="EMBL" id="PSR72281.1"/>
    </source>
</evidence>
<dbReference type="Pfam" id="PF22041">
    <property type="entry name" value="GST_C_7"/>
    <property type="match status" value="1"/>
</dbReference>
<dbReference type="AlphaFoldDB" id="A0A2R6NJ04"/>
<dbReference type="InterPro" id="IPR036282">
    <property type="entry name" value="Glutathione-S-Trfase_C_sf"/>
</dbReference>
<dbReference type="SUPFAM" id="SSF52833">
    <property type="entry name" value="Thioredoxin-like"/>
    <property type="match status" value="1"/>
</dbReference>
<dbReference type="OrthoDB" id="4951845at2759"/>
<dbReference type="InterPro" id="IPR054416">
    <property type="entry name" value="GST_UstS-like_C"/>
</dbReference>
<evidence type="ECO:0000313" key="3">
    <source>
        <dbReference type="Proteomes" id="UP000186601"/>
    </source>
</evidence>
<reference evidence="2 3" key="1">
    <citation type="submission" date="2018-02" db="EMBL/GenBank/DDBJ databases">
        <title>Genome sequence of the basidiomycete white-rot fungus Phlebia centrifuga.</title>
        <authorList>
            <person name="Granchi Z."/>
            <person name="Peng M."/>
            <person name="de Vries R.P."/>
            <person name="Hilden K."/>
            <person name="Makela M.R."/>
            <person name="Grigoriev I."/>
            <person name="Riley R."/>
        </authorList>
    </citation>
    <scope>NUCLEOTIDE SEQUENCE [LARGE SCALE GENOMIC DNA]</scope>
    <source>
        <strain evidence="2 3">FBCC195</strain>
    </source>
</reference>
<dbReference type="PROSITE" id="PS50404">
    <property type="entry name" value="GST_NTER"/>
    <property type="match status" value="1"/>
</dbReference>